<protein>
    <submittedName>
        <fullName evidence="1">Uncharacterized protein</fullName>
    </submittedName>
</protein>
<name>A0A4D6HMS9_9EURY</name>
<dbReference type="KEGG" id="nbg:DV706_13895"/>
<sequence>MFFLILYLVENTLREVQNAVRSVPFLELDVVHLRDNPGMATPDFLRVEIREEVRNPIVLNLIVLANRLDLATAHSVFDYLVEARLQRATRIPEIALQMVVHLPVTIFIESDMFVACIRLFRATLLLQQPCKTRR</sequence>
<dbReference type="AlphaFoldDB" id="A0A4D6HMS9"/>
<dbReference type="EMBL" id="CP031305">
    <property type="protein sequence ID" value="QCC55464.1"/>
    <property type="molecule type" value="Genomic_DNA"/>
</dbReference>
<proteinExistence type="predicted"/>
<accession>A0A4D6HMS9</accession>
<dbReference type="Proteomes" id="UP000296822">
    <property type="component" value="Chromosome"/>
</dbReference>
<evidence type="ECO:0000313" key="1">
    <source>
        <dbReference type="EMBL" id="QCC55464.1"/>
    </source>
</evidence>
<organism evidence="1 2">
    <name type="scientific">Natronorubrum bangense</name>
    <dbReference type="NCBI Taxonomy" id="61858"/>
    <lineage>
        <taxon>Archaea</taxon>
        <taxon>Methanobacteriati</taxon>
        <taxon>Methanobacteriota</taxon>
        <taxon>Stenosarchaea group</taxon>
        <taxon>Halobacteria</taxon>
        <taxon>Halobacteriales</taxon>
        <taxon>Natrialbaceae</taxon>
        <taxon>Natronorubrum</taxon>
    </lineage>
</organism>
<reference evidence="1 2" key="1">
    <citation type="journal article" date="2019" name="Nat. Commun.">
        <title>A new type of DNA phosphorothioation-based antiviral system in archaea.</title>
        <authorList>
            <person name="Xiong L."/>
            <person name="Liu S."/>
            <person name="Chen S."/>
            <person name="Xiao Y."/>
            <person name="Zhu B."/>
            <person name="Gao Y."/>
            <person name="Zhang Y."/>
            <person name="Chen B."/>
            <person name="Luo J."/>
            <person name="Deng Z."/>
            <person name="Chen X."/>
            <person name="Wang L."/>
            <person name="Chen S."/>
        </authorList>
    </citation>
    <scope>NUCLEOTIDE SEQUENCE [LARGE SCALE GENOMIC DNA]</scope>
    <source>
        <strain evidence="1 2">JCM 10635</strain>
    </source>
</reference>
<gene>
    <name evidence="1" type="ORF">DV706_13895</name>
</gene>
<evidence type="ECO:0000313" key="2">
    <source>
        <dbReference type="Proteomes" id="UP000296822"/>
    </source>
</evidence>